<proteinExistence type="predicted"/>
<dbReference type="EMBL" id="BK015516">
    <property type="protein sequence ID" value="DAE10616.1"/>
    <property type="molecule type" value="Genomic_DNA"/>
</dbReference>
<evidence type="ECO:0000256" key="1">
    <source>
        <dbReference type="SAM" id="MobiDB-lite"/>
    </source>
</evidence>
<sequence length="159" mass="19069">MRVPDDVFAQICAEMAAAEQSGELEQLFKGKTRAPDQQTGRETFKETIKPSMKLTKRTFLNILAYDISTPGYADEMLARMELLGCSRAREYYEMVKIEWEYYHEKEMKSAAHWYKGQCENEWENTKRQVVRESRKEPEAEQREQRRERWRKLSEMLDFH</sequence>
<accession>A0A8S5PV25</accession>
<reference evidence="2" key="1">
    <citation type="journal article" date="2021" name="Proc. Natl. Acad. Sci. U.S.A.">
        <title>A Catalog of Tens of Thousands of Viruses from Human Metagenomes Reveals Hidden Associations with Chronic Diseases.</title>
        <authorList>
            <person name="Tisza M.J."/>
            <person name="Buck C.B."/>
        </authorList>
    </citation>
    <scope>NUCLEOTIDE SEQUENCE</scope>
    <source>
        <strain evidence="2">CtUPB15</strain>
    </source>
</reference>
<evidence type="ECO:0000313" key="2">
    <source>
        <dbReference type="EMBL" id="DAE10616.1"/>
    </source>
</evidence>
<name>A0A8S5PV25_9CAUD</name>
<feature type="region of interest" description="Disordered" evidence="1">
    <location>
        <begin position="125"/>
        <end position="147"/>
    </location>
</feature>
<protein>
    <submittedName>
        <fullName evidence="2">Uncharacterized protein</fullName>
    </submittedName>
</protein>
<organism evidence="2">
    <name type="scientific">Myoviridae sp. ctUPB15</name>
    <dbReference type="NCBI Taxonomy" id="2825116"/>
    <lineage>
        <taxon>Viruses</taxon>
        <taxon>Duplodnaviria</taxon>
        <taxon>Heunggongvirae</taxon>
        <taxon>Uroviricota</taxon>
        <taxon>Caudoviricetes</taxon>
    </lineage>
</organism>